<sequence length="394" mass="43662">MKLGRMQMVQKIEEVESMFLKSMIMKTTMIIALVTTMILSGCTDNEEASSKPADQADDTSPSGKYYQWGDQNFENFVKKVADGKTLKIGFTPPYATEYYEIMTGGAYTMINELSDRFGVKIEFEAAPPKDFQSVEAQVASIENWTAKKFDAVLVCSAGDFDSMNAVYQKAMDQGTSIFMFNMPAEMWPESALKATSVITYNNHYQSGYAVGKYAAEKLKGKGKILLVWGLPGHWSTSRKNGFLEAIKQYPDMQIVGEQRGDYVRDKGMQAAENLLQAHPDVNLIYGENEEMALGAVSAVESRGLKFWDGKEGIMVIGADGLKSGYDSIREGKLTATVNVNPVDNGRELIKAVFLTKILGYNIAKVQNIPTNVVDKSNLDITLAYTDWALGTKRK</sequence>
<keyword evidence="6" id="KW-1185">Reference proteome</keyword>
<dbReference type="EMBL" id="WNZX01000002">
    <property type="protein sequence ID" value="MUG69823.1"/>
    <property type="molecule type" value="Genomic_DNA"/>
</dbReference>
<evidence type="ECO:0000313" key="6">
    <source>
        <dbReference type="Proteomes" id="UP000450917"/>
    </source>
</evidence>
<reference evidence="5 6" key="1">
    <citation type="submission" date="2019-11" db="EMBL/GenBank/DDBJ databases">
        <title>Draft genome sequences of five Paenibacillus species of dairy origin.</title>
        <authorList>
            <person name="Olajide A.M."/>
            <person name="Chen S."/>
            <person name="Lapointe G."/>
        </authorList>
    </citation>
    <scope>NUCLEOTIDE SEQUENCE [LARGE SCALE GENOMIC DNA]</scope>
    <source>
        <strain evidence="5 6">2CS3</strain>
    </source>
</reference>
<name>A0A7X2Z7M0_9BACL</name>
<dbReference type="InterPro" id="IPR028082">
    <property type="entry name" value="Peripla_BP_I"/>
</dbReference>
<accession>A0A7X2Z7M0</accession>
<dbReference type="PANTHER" id="PTHR46847">
    <property type="entry name" value="D-ALLOSE-BINDING PERIPLASMIC PROTEIN-RELATED"/>
    <property type="match status" value="1"/>
</dbReference>
<dbReference type="RefSeq" id="WP_127610793.1">
    <property type="nucleotide sequence ID" value="NZ_JARTHJ010000208.1"/>
</dbReference>
<comment type="similarity">
    <text evidence="2">Belongs to the bacterial solute-binding protein 2 family.</text>
</comment>
<dbReference type="InterPro" id="IPR025997">
    <property type="entry name" value="SBP_2_dom"/>
</dbReference>
<comment type="caution">
    <text evidence="5">The sequence shown here is derived from an EMBL/GenBank/DDBJ whole genome shotgun (WGS) entry which is preliminary data.</text>
</comment>
<keyword evidence="3" id="KW-0732">Signal</keyword>
<evidence type="ECO:0000259" key="4">
    <source>
        <dbReference type="Pfam" id="PF13407"/>
    </source>
</evidence>
<dbReference type="Pfam" id="PF13407">
    <property type="entry name" value="Peripla_BP_4"/>
    <property type="match status" value="1"/>
</dbReference>
<dbReference type="PANTHER" id="PTHR46847:SF1">
    <property type="entry name" value="D-ALLOSE-BINDING PERIPLASMIC PROTEIN-RELATED"/>
    <property type="match status" value="1"/>
</dbReference>
<feature type="domain" description="Periplasmic binding protein" evidence="4">
    <location>
        <begin position="88"/>
        <end position="352"/>
    </location>
</feature>
<dbReference type="GO" id="GO:0030313">
    <property type="term" value="C:cell envelope"/>
    <property type="evidence" value="ECO:0007669"/>
    <property type="project" value="UniProtKB-SubCell"/>
</dbReference>
<evidence type="ECO:0000256" key="2">
    <source>
        <dbReference type="ARBA" id="ARBA00007639"/>
    </source>
</evidence>
<evidence type="ECO:0000313" key="5">
    <source>
        <dbReference type="EMBL" id="MUG69823.1"/>
    </source>
</evidence>
<dbReference type="CDD" id="cd01536">
    <property type="entry name" value="PBP1_ABC_sugar_binding-like"/>
    <property type="match status" value="1"/>
</dbReference>
<organism evidence="5 6">
    <name type="scientific">Paenibacillus validus</name>
    <dbReference type="NCBI Taxonomy" id="44253"/>
    <lineage>
        <taxon>Bacteria</taxon>
        <taxon>Bacillati</taxon>
        <taxon>Bacillota</taxon>
        <taxon>Bacilli</taxon>
        <taxon>Bacillales</taxon>
        <taxon>Paenibacillaceae</taxon>
        <taxon>Paenibacillus</taxon>
    </lineage>
</organism>
<comment type="subcellular location">
    <subcellularLocation>
        <location evidence="1">Cell envelope</location>
    </subcellularLocation>
</comment>
<dbReference type="Gene3D" id="3.40.50.2300">
    <property type="match status" value="2"/>
</dbReference>
<protein>
    <submittedName>
        <fullName evidence="5">Substrate-binding domain-containing protein</fullName>
    </submittedName>
</protein>
<dbReference type="SUPFAM" id="SSF53822">
    <property type="entry name" value="Periplasmic binding protein-like I"/>
    <property type="match status" value="1"/>
</dbReference>
<dbReference type="GO" id="GO:0030246">
    <property type="term" value="F:carbohydrate binding"/>
    <property type="evidence" value="ECO:0007669"/>
    <property type="project" value="UniProtKB-ARBA"/>
</dbReference>
<evidence type="ECO:0000256" key="1">
    <source>
        <dbReference type="ARBA" id="ARBA00004196"/>
    </source>
</evidence>
<proteinExistence type="inferred from homology"/>
<dbReference type="AlphaFoldDB" id="A0A7X2Z7M0"/>
<dbReference type="Proteomes" id="UP000450917">
    <property type="component" value="Unassembled WGS sequence"/>
</dbReference>
<evidence type="ECO:0000256" key="3">
    <source>
        <dbReference type="ARBA" id="ARBA00022729"/>
    </source>
</evidence>
<gene>
    <name evidence="5" type="ORF">GNP93_03925</name>
</gene>